<keyword evidence="5" id="KW-1185">Reference proteome</keyword>
<dbReference type="InterPro" id="IPR004883">
    <property type="entry name" value="LOB"/>
</dbReference>
<dbReference type="AlphaFoldDB" id="A0AAN8U7P1"/>
<accession>A0AAN8U7P1</accession>
<dbReference type="Pfam" id="PF03195">
    <property type="entry name" value="LOB"/>
    <property type="match status" value="1"/>
</dbReference>
<feature type="domain" description="LOB" evidence="3">
    <location>
        <begin position="32"/>
        <end position="109"/>
    </location>
</feature>
<sequence>MPNNSDDDNNNNNNSTSNSGEEELHEVGSNRPACASCKHQRKKCIVGDCVMWRHFPASKMDEFLGVHKVFGISNVTKKIKSFDDVAQQHESIKSFLWEAMLWQVLHSDS</sequence>
<evidence type="ECO:0000313" key="4">
    <source>
        <dbReference type="EMBL" id="KAK6797438.1"/>
    </source>
</evidence>
<feature type="compositionally biased region" description="Low complexity" evidence="2">
    <location>
        <begin position="10"/>
        <end position="19"/>
    </location>
</feature>
<evidence type="ECO:0000256" key="1">
    <source>
        <dbReference type="ARBA" id="ARBA00005474"/>
    </source>
</evidence>
<evidence type="ECO:0000256" key="2">
    <source>
        <dbReference type="SAM" id="MobiDB-lite"/>
    </source>
</evidence>
<reference evidence="4 5" key="1">
    <citation type="submission" date="2024-02" db="EMBL/GenBank/DDBJ databases">
        <title>de novo genome assembly of Solanum bulbocastanum strain 11H21.</title>
        <authorList>
            <person name="Hosaka A.J."/>
        </authorList>
    </citation>
    <scope>NUCLEOTIDE SEQUENCE [LARGE SCALE GENOMIC DNA]</scope>
    <source>
        <tissue evidence="4">Young leaves</tissue>
    </source>
</reference>
<dbReference type="PROSITE" id="PS50891">
    <property type="entry name" value="LOB"/>
    <property type="match status" value="1"/>
</dbReference>
<dbReference type="PANTHER" id="PTHR31301:SF212">
    <property type="entry name" value="LOB DOMAIN-CONTAINING PROTEIN"/>
    <property type="match status" value="1"/>
</dbReference>
<protein>
    <recommendedName>
        <fullName evidence="3">LOB domain-containing protein</fullName>
    </recommendedName>
</protein>
<comment type="similarity">
    <text evidence="1">Belongs to the LOB domain-containing protein family.</text>
</comment>
<dbReference type="PANTHER" id="PTHR31301">
    <property type="entry name" value="LOB DOMAIN-CONTAINING PROTEIN 4-RELATED"/>
    <property type="match status" value="1"/>
</dbReference>
<dbReference type="EMBL" id="JBANQN010000002">
    <property type="protein sequence ID" value="KAK6797438.1"/>
    <property type="molecule type" value="Genomic_DNA"/>
</dbReference>
<feature type="region of interest" description="Disordered" evidence="2">
    <location>
        <begin position="1"/>
        <end position="32"/>
    </location>
</feature>
<evidence type="ECO:0000259" key="3">
    <source>
        <dbReference type="PROSITE" id="PS50891"/>
    </source>
</evidence>
<comment type="caution">
    <text evidence="4">The sequence shown here is derived from an EMBL/GenBank/DDBJ whole genome shotgun (WGS) entry which is preliminary data.</text>
</comment>
<evidence type="ECO:0000313" key="5">
    <source>
        <dbReference type="Proteomes" id="UP001371456"/>
    </source>
</evidence>
<proteinExistence type="inferred from homology"/>
<organism evidence="4 5">
    <name type="scientific">Solanum bulbocastanum</name>
    <name type="common">Wild potato</name>
    <dbReference type="NCBI Taxonomy" id="147425"/>
    <lineage>
        <taxon>Eukaryota</taxon>
        <taxon>Viridiplantae</taxon>
        <taxon>Streptophyta</taxon>
        <taxon>Embryophyta</taxon>
        <taxon>Tracheophyta</taxon>
        <taxon>Spermatophyta</taxon>
        <taxon>Magnoliopsida</taxon>
        <taxon>eudicotyledons</taxon>
        <taxon>Gunneridae</taxon>
        <taxon>Pentapetalae</taxon>
        <taxon>asterids</taxon>
        <taxon>lamiids</taxon>
        <taxon>Solanales</taxon>
        <taxon>Solanaceae</taxon>
        <taxon>Solanoideae</taxon>
        <taxon>Solaneae</taxon>
        <taxon>Solanum</taxon>
    </lineage>
</organism>
<gene>
    <name evidence="4" type="ORF">RDI58_005140</name>
</gene>
<name>A0AAN8U7P1_SOLBU</name>
<dbReference type="Proteomes" id="UP001371456">
    <property type="component" value="Unassembled WGS sequence"/>
</dbReference>